<evidence type="ECO:0000256" key="8">
    <source>
        <dbReference type="ARBA" id="ARBA00023317"/>
    </source>
</evidence>
<protein>
    <recommendedName>
        <fullName evidence="10">S-adenosylmethionine decarboxylase proenzyme</fullName>
    </recommendedName>
</protein>
<dbReference type="Pfam" id="PF02675">
    <property type="entry name" value="AdoMet_dc"/>
    <property type="match status" value="1"/>
</dbReference>
<dbReference type="GO" id="GO:0004014">
    <property type="term" value="F:adenosylmethionine decarboxylase activity"/>
    <property type="evidence" value="ECO:0007669"/>
    <property type="project" value="InterPro"/>
</dbReference>
<evidence type="ECO:0000256" key="2">
    <source>
        <dbReference type="ARBA" id="ARBA00022793"/>
    </source>
</evidence>
<dbReference type="InterPro" id="IPR003826">
    <property type="entry name" value="AdoMetDC_fam_prok"/>
</dbReference>
<accession>A0A382DB05</accession>
<dbReference type="AlphaFoldDB" id="A0A382DB05"/>
<dbReference type="PANTHER" id="PTHR33866:SF2">
    <property type="entry name" value="S-ADENOSYLMETHIONINE DECARBOXYLASE PROENZYME"/>
    <property type="match status" value="1"/>
</dbReference>
<keyword evidence="4" id="KW-0620">Polyamine biosynthesis</keyword>
<keyword evidence="7" id="KW-0704">Schiff base</keyword>
<name>A0A382DB05_9ZZZZ</name>
<sequence length="134" mass="15259">MAEDVQHKHLIVRAEVSEPPKDKLDTKIWMMELIENIGMKLLKGPYAEYVTKEGNKGVTCVAIIETSHLAMHVWDEVDPALLQLDVYTCGPLDPQLVFSAMQVWKPVKIEWKFLDREYNLKQLDANPFPSPGGP</sequence>
<dbReference type="EMBL" id="UINC01038340">
    <property type="protein sequence ID" value="SVB35222.1"/>
    <property type="molecule type" value="Genomic_DNA"/>
</dbReference>
<evidence type="ECO:0000256" key="5">
    <source>
        <dbReference type="ARBA" id="ARBA00023145"/>
    </source>
</evidence>
<keyword evidence="5" id="KW-0865">Zymogen</keyword>
<evidence type="ECO:0000256" key="4">
    <source>
        <dbReference type="ARBA" id="ARBA00023115"/>
    </source>
</evidence>
<keyword evidence="3" id="KW-0068">Autocatalytic cleavage</keyword>
<reference evidence="9" key="1">
    <citation type="submission" date="2018-05" db="EMBL/GenBank/DDBJ databases">
        <authorList>
            <person name="Lanie J.A."/>
            <person name="Ng W.-L."/>
            <person name="Kazmierczak K.M."/>
            <person name="Andrzejewski T.M."/>
            <person name="Davidsen T.M."/>
            <person name="Wayne K.J."/>
            <person name="Tettelin H."/>
            <person name="Glass J.I."/>
            <person name="Rusch D."/>
            <person name="Podicherti R."/>
            <person name="Tsui H.-C.T."/>
            <person name="Winkler M.E."/>
        </authorList>
    </citation>
    <scope>NUCLEOTIDE SEQUENCE</scope>
</reference>
<evidence type="ECO:0000256" key="7">
    <source>
        <dbReference type="ARBA" id="ARBA00023270"/>
    </source>
</evidence>
<evidence type="ECO:0000256" key="1">
    <source>
        <dbReference type="ARBA" id="ARBA00001928"/>
    </source>
</evidence>
<keyword evidence="2" id="KW-0210">Decarboxylase</keyword>
<evidence type="ECO:0000313" key="9">
    <source>
        <dbReference type="EMBL" id="SVB35222.1"/>
    </source>
</evidence>
<keyword evidence="8" id="KW-0670">Pyruvate</keyword>
<organism evidence="9">
    <name type="scientific">marine metagenome</name>
    <dbReference type="NCBI Taxonomy" id="408172"/>
    <lineage>
        <taxon>unclassified sequences</taxon>
        <taxon>metagenomes</taxon>
        <taxon>ecological metagenomes</taxon>
    </lineage>
</organism>
<dbReference type="SUPFAM" id="SSF56276">
    <property type="entry name" value="S-adenosylmethionine decarboxylase"/>
    <property type="match status" value="1"/>
</dbReference>
<proteinExistence type="predicted"/>
<evidence type="ECO:0008006" key="10">
    <source>
        <dbReference type="Google" id="ProtNLM"/>
    </source>
</evidence>
<dbReference type="InterPro" id="IPR016067">
    <property type="entry name" value="S-AdoMet_deCO2ase_core"/>
</dbReference>
<evidence type="ECO:0000256" key="6">
    <source>
        <dbReference type="ARBA" id="ARBA00023239"/>
    </source>
</evidence>
<dbReference type="Gene3D" id="3.60.90.10">
    <property type="entry name" value="S-adenosylmethionine decarboxylase"/>
    <property type="match status" value="1"/>
</dbReference>
<dbReference type="GO" id="GO:0008295">
    <property type="term" value="P:spermidine biosynthetic process"/>
    <property type="evidence" value="ECO:0007669"/>
    <property type="project" value="InterPro"/>
</dbReference>
<dbReference type="GO" id="GO:0005829">
    <property type="term" value="C:cytosol"/>
    <property type="evidence" value="ECO:0007669"/>
    <property type="project" value="TreeGrafter"/>
</dbReference>
<comment type="cofactor">
    <cofactor evidence="1">
        <name>pyruvate</name>
        <dbReference type="ChEBI" id="CHEBI:15361"/>
    </cofactor>
</comment>
<gene>
    <name evidence="9" type="ORF">METZ01_LOCUS188076</name>
</gene>
<dbReference type="PANTHER" id="PTHR33866">
    <property type="entry name" value="S-ADENOSYLMETHIONINE DECARBOXYLASE PROENZYME"/>
    <property type="match status" value="1"/>
</dbReference>
<keyword evidence="6" id="KW-0456">Lyase</keyword>
<evidence type="ECO:0000256" key="3">
    <source>
        <dbReference type="ARBA" id="ARBA00022813"/>
    </source>
</evidence>